<dbReference type="SUPFAM" id="SSF57850">
    <property type="entry name" value="RING/U-box"/>
    <property type="match status" value="1"/>
</dbReference>
<dbReference type="CDD" id="cd20335">
    <property type="entry name" value="BRcat_RBR"/>
    <property type="match status" value="1"/>
</dbReference>
<evidence type="ECO:0000256" key="2">
    <source>
        <dbReference type="ARBA" id="ARBA00022771"/>
    </source>
</evidence>
<dbReference type="EMBL" id="JAZGUE010000002">
    <property type="protein sequence ID" value="KAL2269758.1"/>
    <property type="molecule type" value="Genomic_DNA"/>
</dbReference>
<sequence>MGNDISRPQAAATEPEAPSRQDSRTCADMQHHHQQESAPVFSLPGANWLLTPPPSGRPKRATTPEHRVTDARLITPPTSAGTPTNPPTPTLSPTLLGTPSSPLPSSHANNANSSTPSESPCSHCYRPIPQPQRPVPQQPQESQPPQPLRCGHVLCRHCLRAVLLLALSTDPFVPAACPACRGTAGALASPRREHEPSLQGEAKEDQPPEHETKQTSSSLAALPLAILGPAATPAEFLAYGLKLRESRTPPAARLYCHDKVACGMFLGGLAKPWMRTRVAVCPLCGARTCRRCGEKAHATSSVRGGGCPDEVVKGEGKGTETVEEKSATRRQKKMRLRKARGGA</sequence>
<dbReference type="InterPro" id="IPR013083">
    <property type="entry name" value="Znf_RING/FYVE/PHD"/>
</dbReference>
<feature type="compositionally biased region" description="Basic and acidic residues" evidence="5">
    <location>
        <begin position="190"/>
        <end position="213"/>
    </location>
</feature>
<dbReference type="PROSITE" id="PS50089">
    <property type="entry name" value="ZF_RING_2"/>
    <property type="match status" value="1"/>
</dbReference>
<gene>
    <name evidence="7" type="ORF">VTJ83DRAFT_1942</name>
</gene>
<name>A0ABR4DHB8_9PEZI</name>
<feature type="compositionally biased region" description="Pro residues" evidence="5">
    <location>
        <begin position="128"/>
        <end position="147"/>
    </location>
</feature>
<feature type="compositionally biased region" description="Basic and acidic residues" evidence="5">
    <location>
        <begin position="17"/>
        <end position="35"/>
    </location>
</feature>
<dbReference type="InterPro" id="IPR017907">
    <property type="entry name" value="Znf_RING_CS"/>
</dbReference>
<protein>
    <recommendedName>
        <fullName evidence="6">RING-type domain-containing protein</fullName>
    </recommendedName>
</protein>
<feature type="compositionally biased region" description="Polar residues" evidence="5">
    <location>
        <begin position="107"/>
        <end position="120"/>
    </location>
</feature>
<keyword evidence="8" id="KW-1185">Reference proteome</keyword>
<organism evidence="7 8">
    <name type="scientific">Remersonia thermophila</name>
    <dbReference type="NCBI Taxonomy" id="72144"/>
    <lineage>
        <taxon>Eukaryota</taxon>
        <taxon>Fungi</taxon>
        <taxon>Dikarya</taxon>
        <taxon>Ascomycota</taxon>
        <taxon>Pezizomycotina</taxon>
        <taxon>Sordariomycetes</taxon>
        <taxon>Sordariomycetidae</taxon>
        <taxon>Sordariales</taxon>
        <taxon>Sordariales incertae sedis</taxon>
        <taxon>Remersonia</taxon>
    </lineage>
</organism>
<feature type="region of interest" description="Disordered" evidence="5">
    <location>
        <begin position="1"/>
        <end position="147"/>
    </location>
</feature>
<dbReference type="Gene3D" id="3.30.40.10">
    <property type="entry name" value="Zinc/RING finger domain, C3HC4 (zinc finger)"/>
    <property type="match status" value="1"/>
</dbReference>
<reference evidence="7 8" key="1">
    <citation type="journal article" date="2024" name="Commun. Biol.">
        <title>Comparative genomic analysis of thermophilic fungi reveals convergent evolutionary adaptations and gene losses.</title>
        <authorList>
            <person name="Steindorff A.S."/>
            <person name="Aguilar-Pontes M.V."/>
            <person name="Robinson A.J."/>
            <person name="Andreopoulos B."/>
            <person name="LaButti K."/>
            <person name="Kuo A."/>
            <person name="Mondo S."/>
            <person name="Riley R."/>
            <person name="Otillar R."/>
            <person name="Haridas S."/>
            <person name="Lipzen A."/>
            <person name="Grimwood J."/>
            <person name="Schmutz J."/>
            <person name="Clum A."/>
            <person name="Reid I.D."/>
            <person name="Moisan M.C."/>
            <person name="Butler G."/>
            <person name="Nguyen T.T.M."/>
            <person name="Dewar K."/>
            <person name="Conant G."/>
            <person name="Drula E."/>
            <person name="Henrissat B."/>
            <person name="Hansel C."/>
            <person name="Singer S."/>
            <person name="Hutchinson M.I."/>
            <person name="de Vries R.P."/>
            <person name="Natvig D.O."/>
            <person name="Powell A.J."/>
            <person name="Tsang A."/>
            <person name="Grigoriev I.V."/>
        </authorList>
    </citation>
    <scope>NUCLEOTIDE SEQUENCE [LARGE SCALE GENOMIC DNA]</scope>
    <source>
        <strain evidence="7 8">ATCC 22073</strain>
    </source>
</reference>
<comment type="caution">
    <text evidence="7">The sequence shown here is derived from an EMBL/GenBank/DDBJ whole genome shotgun (WGS) entry which is preliminary data.</text>
</comment>
<evidence type="ECO:0000259" key="6">
    <source>
        <dbReference type="PROSITE" id="PS50089"/>
    </source>
</evidence>
<accession>A0ABR4DHB8</accession>
<evidence type="ECO:0000256" key="5">
    <source>
        <dbReference type="SAM" id="MobiDB-lite"/>
    </source>
</evidence>
<feature type="region of interest" description="Disordered" evidence="5">
    <location>
        <begin position="303"/>
        <end position="343"/>
    </location>
</feature>
<evidence type="ECO:0000256" key="4">
    <source>
        <dbReference type="PROSITE-ProRule" id="PRU00175"/>
    </source>
</evidence>
<dbReference type="PROSITE" id="PS00518">
    <property type="entry name" value="ZF_RING_1"/>
    <property type="match status" value="1"/>
</dbReference>
<dbReference type="InterPro" id="IPR001841">
    <property type="entry name" value="Znf_RING"/>
</dbReference>
<keyword evidence="3" id="KW-0862">Zinc</keyword>
<evidence type="ECO:0000256" key="3">
    <source>
        <dbReference type="ARBA" id="ARBA00022833"/>
    </source>
</evidence>
<feature type="region of interest" description="Disordered" evidence="5">
    <location>
        <begin position="186"/>
        <end position="217"/>
    </location>
</feature>
<feature type="compositionally biased region" description="Basic and acidic residues" evidence="5">
    <location>
        <begin position="310"/>
        <end position="327"/>
    </location>
</feature>
<keyword evidence="2 4" id="KW-0863">Zinc-finger</keyword>
<dbReference type="GeneID" id="98122801"/>
<evidence type="ECO:0000313" key="8">
    <source>
        <dbReference type="Proteomes" id="UP001600064"/>
    </source>
</evidence>
<proteinExistence type="predicted"/>
<feature type="compositionally biased region" description="Low complexity" evidence="5">
    <location>
        <begin position="91"/>
        <end position="106"/>
    </location>
</feature>
<evidence type="ECO:0000313" key="7">
    <source>
        <dbReference type="EMBL" id="KAL2269758.1"/>
    </source>
</evidence>
<dbReference type="RefSeq" id="XP_070868482.1">
    <property type="nucleotide sequence ID" value="XM_071008157.1"/>
</dbReference>
<feature type="domain" description="RING-type" evidence="6">
    <location>
        <begin position="121"/>
        <end position="181"/>
    </location>
</feature>
<dbReference type="Proteomes" id="UP001600064">
    <property type="component" value="Unassembled WGS sequence"/>
</dbReference>
<feature type="compositionally biased region" description="Basic residues" evidence="5">
    <location>
        <begin position="328"/>
        <end position="343"/>
    </location>
</feature>
<evidence type="ECO:0000256" key="1">
    <source>
        <dbReference type="ARBA" id="ARBA00022723"/>
    </source>
</evidence>
<keyword evidence="1" id="KW-0479">Metal-binding</keyword>